<evidence type="ECO:0000256" key="7">
    <source>
        <dbReference type="ARBA" id="ARBA00048488"/>
    </source>
</evidence>
<evidence type="ECO:0000313" key="11">
    <source>
        <dbReference type="EMBL" id="ALF59106.1"/>
    </source>
</evidence>
<feature type="domain" description="MsrB" evidence="10">
    <location>
        <begin position="16"/>
        <end position="139"/>
    </location>
</feature>
<evidence type="ECO:0000256" key="8">
    <source>
        <dbReference type="ARBA" id="ARBA00075819"/>
    </source>
</evidence>
<dbReference type="HAMAP" id="MF_01400">
    <property type="entry name" value="MsrB"/>
    <property type="match status" value="1"/>
</dbReference>
<comment type="cofactor">
    <cofactor evidence="9">
        <name>Zn(2+)</name>
        <dbReference type="ChEBI" id="CHEBI:29105"/>
    </cofactor>
    <text evidence="9">Binds 1 zinc ion per subunit. The zinc ion is important for the structural integrity of the protein.</text>
</comment>
<comment type="similarity">
    <text evidence="1 9">Belongs to the MsrB Met sulfoxide reductase family.</text>
</comment>
<dbReference type="Pfam" id="PF01641">
    <property type="entry name" value="SelR"/>
    <property type="match status" value="1"/>
</dbReference>
<gene>
    <name evidence="9" type="primary">msrB</name>
    <name evidence="11" type="ORF">AOC03_02795</name>
</gene>
<feature type="binding site" evidence="9">
    <location>
        <position position="107"/>
    </location>
    <ligand>
        <name>Zn(2+)</name>
        <dbReference type="ChEBI" id="CHEBI:29105"/>
    </ligand>
</feature>
<keyword evidence="6 9" id="KW-0560">Oxidoreductase</keyword>
<organism evidence="11 12">
    <name type="scientific">Psychrobacter urativorans</name>
    <dbReference type="NCBI Taxonomy" id="45610"/>
    <lineage>
        <taxon>Bacteria</taxon>
        <taxon>Pseudomonadati</taxon>
        <taxon>Pseudomonadota</taxon>
        <taxon>Gammaproteobacteria</taxon>
        <taxon>Moraxellales</taxon>
        <taxon>Moraxellaceae</taxon>
        <taxon>Psychrobacter</taxon>
    </lineage>
</organism>
<dbReference type="InterPro" id="IPR011057">
    <property type="entry name" value="Mss4-like_sf"/>
</dbReference>
<dbReference type="Proteomes" id="UP000059847">
    <property type="component" value="Chromosome"/>
</dbReference>
<dbReference type="PANTHER" id="PTHR10173:SF52">
    <property type="entry name" value="METHIONINE-R-SULFOXIDE REDUCTASE B1"/>
    <property type="match status" value="1"/>
</dbReference>
<evidence type="ECO:0000259" key="10">
    <source>
        <dbReference type="PROSITE" id="PS51790"/>
    </source>
</evidence>
<evidence type="ECO:0000256" key="5">
    <source>
        <dbReference type="ARBA" id="ARBA00022833"/>
    </source>
</evidence>
<dbReference type="RefSeq" id="WP_062533501.1">
    <property type="nucleotide sequence ID" value="NZ_CP012678.1"/>
</dbReference>
<dbReference type="GO" id="GO:0005737">
    <property type="term" value="C:cytoplasm"/>
    <property type="evidence" value="ECO:0007669"/>
    <property type="project" value="TreeGrafter"/>
</dbReference>
<dbReference type="GO" id="GO:0030091">
    <property type="term" value="P:protein repair"/>
    <property type="evidence" value="ECO:0007669"/>
    <property type="project" value="InterPro"/>
</dbReference>
<dbReference type="OrthoDB" id="9785497at2"/>
<keyword evidence="4 9" id="KW-0479">Metal-binding</keyword>
<evidence type="ECO:0000256" key="4">
    <source>
        <dbReference type="ARBA" id="ARBA00022723"/>
    </source>
</evidence>
<comment type="catalytic activity">
    <reaction evidence="7 9">
        <text>L-methionyl-[protein] + [thioredoxin]-disulfide + H2O = L-methionyl-(R)-S-oxide-[protein] + [thioredoxin]-dithiol</text>
        <dbReference type="Rhea" id="RHEA:24164"/>
        <dbReference type="Rhea" id="RHEA-COMP:10698"/>
        <dbReference type="Rhea" id="RHEA-COMP:10700"/>
        <dbReference type="Rhea" id="RHEA-COMP:12313"/>
        <dbReference type="Rhea" id="RHEA-COMP:12314"/>
        <dbReference type="ChEBI" id="CHEBI:15377"/>
        <dbReference type="ChEBI" id="CHEBI:16044"/>
        <dbReference type="ChEBI" id="CHEBI:29950"/>
        <dbReference type="ChEBI" id="CHEBI:45764"/>
        <dbReference type="ChEBI" id="CHEBI:50058"/>
        <dbReference type="EC" id="1.8.4.12"/>
    </reaction>
</comment>
<dbReference type="SUPFAM" id="SSF51316">
    <property type="entry name" value="Mss4-like"/>
    <property type="match status" value="1"/>
</dbReference>
<dbReference type="AlphaFoldDB" id="A0A0M4U3Q3"/>
<evidence type="ECO:0000256" key="3">
    <source>
        <dbReference type="ARBA" id="ARBA00021130"/>
    </source>
</evidence>
<feature type="binding site" evidence="9">
    <location>
        <position position="58"/>
    </location>
    <ligand>
        <name>Zn(2+)</name>
        <dbReference type="ChEBI" id="CHEBI:29105"/>
    </ligand>
</feature>
<dbReference type="EMBL" id="CP012678">
    <property type="protein sequence ID" value="ALF59106.1"/>
    <property type="molecule type" value="Genomic_DNA"/>
</dbReference>
<dbReference type="InterPro" id="IPR002579">
    <property type="entry name" value="Met_Sox_Rdtase_MsrB_dom"/>
</dbReference>
<evidence type="ECO:0000256" key="9">
    <source>
        <dbReference type="HAMAP-Rule" id="MF_01400"/>
    </source>
</evidence>
<dbReference type="EC" id="1.8.4.12" evidence="2 9"/>
<evidence type="ECO:0000256" key="6">
    <source>
        <dbReference type="ARBA" id="ARBA00023002"/>
    </source>
</evidence>
<protein>
    <recommendedName>
        <fullName evidence="3 9">Peptide methionine sulfoxide reductase MsrB</fullName>
        <ecNumber evidence="2 9">1.8.4.12</ecNumber>
    </recommendedName>
    <alternativeName>
        <fullName evidence="8 9">Peptide-methionine (R)-S-oxide reductase</fullName>
    </alternativeName>
</protein>
<dbReference type="GO" id="GO:0033743">
    <property type="term" value="F:peptide-methionine (R)-S-oxide reductase activity"/>
    <property type="evidence" value="ECO:0007669"/>
    <property type="project" value="UniProtKB-UniRule"/>
</dbReference>
<dbReference type="NCBIfam" id="TIGR00357">
    <property type="entry name" value="peptide-methionine (R)-S-oxide reductase MsrB"/>
    <property type="match status" value="1"/>
</dbReference>
<dbReference type="FunFam" id="2.170.150.20:FF:000001">
    <property type="entry name" value="Peptide methionine sulfoxide reductase MsrB"/>
    <property type="match status" value="1"/>
</dbReference>
<feature type="binding site" evidence="9">
    <location>
        <position position="55"/>
    </location>
    <ligand>
        <name>Zn(2+)</name>
        <dbReference type="ChEBI" id="CHEBI:29105"/>
    </ligand>
</feature>
<accession>A0A0M4U3Q3</accession>
<reference evidence="11 12" key="1">
    <citation type="submission" date="2015-09" db="EMBL/GenBank/DDBJ databases">
        <title>Complete genome of Psychrobacter urativorans R10.10B.</title>
        <authorList>
            <person name="See-Too W.S."/>
            <person name="Chan K.G."/>
        </authorList>
    </citation>
    <scope>NUCLEOTIDE SEQUENCE [LARGE SCALE GENOMIC DNA]</scope>
    <source>
        <strain evidence="11 12">R10.10B</strain>
    </source>
</reference>
<evidence type="ECO:0000313" key="12">
    <source>
        <dbReference type="Proteomes" id="UP000059847"/>
    </source>
</evidence>
<name>A0A0M4U3Q3_9GAMM</name>
<keyword evidence="12" id="KW-1185">Reference proteome</keyword>
<dbReference type="PANTHER" id="PTHR10173">
    <property type="entry name" value="METHIONINE SULFOXIDE REDUCTASE"/>
    <property type="match status" value="1"/>
</dbReference>
<evidence type="ECO:0000256" key="2">
    <source>
        <dbReference type="ARBA" id="ARBA00012499"/>
    </source>
</evidence>
<dbReference type="GO" id="GO:0008270">
    <property type="term" value="F:zinc ion binding"/>
    <property type="evidence" value="ECO:0007669"/>
    <property type="project" value="UniProtKB-UniRule"/>
</dbReference>
<dbReference type="KEGG" id="pur:AOC03_02795"/>
<dbReference type="Gene3D" id="2.170.150.20">
    <property type="entry name" value="Peptide methionine sulfoxide reductase"/>
    <property type="match status" value="1"/>
</dbReference>
<dbReference type="STRING" id="45610.AOC03_02795"/>
<dbReference type="InterPro" id="IPR028427">
    <property type="entry name" value="Met_Sox_Rdtase_MsrB"/>
</dbReference>
<feature type="active site" description="Nucleophile" evidence="9">
    <location>
        <position position="128"/>
    </location>
</feature>
<evidence type="ECO:0000256" key="1">
    <source>
        <dbReference type="ARBA" id="ARBA00007174"/>
    </source>
</evidence>
<proteinExistence type="inferred from homology"/>
<dbReference type="PROSITE" id="PS51790">
    <property type="entry name" value="MSRB"/>
    <property type="match status" value="1"/>
</dbReference>
<feature type="binding site" evidence="9">
    <location>
        <position position="104"/>
    </location>
    <ligand>
        <name>Zn(2+)</name>
        <dbReference type="ChEBI" id="CHEBI:29105"/>
    </ligand>
</feature>
<sequence length="141" mass="15944">MQDHQLTQEEIAQLTEADWKQRLSADEYHVMREKGTERPFTGVYNDTNDKGIYRCKGCGAKLFDSESKFEASCGWPSFDQGIDNKAITEHVDNSLGMTRTEVTCSNCNAHLGHVFPDGPRETTGMRYCINSVSIDLDKEDK</sequence>
<dbReference type="GO" id="GO:0006979">
    <property type="term" value="P:response to oxidative stress"/>
    <property type="evidence" value="ECO:0007669"/>
    <property type="project" value="InterPro"/>
</dbReference>
<keyword evidence="5 9" id="KW-0862">Zinc</keyword>